<dbReference type="Proteomes" id="UP000182842">
    <property type="component" value="Unassembled WGS sequence"/>
</dbReference>
<dbReference type="AlphaFoldDB" id="A0AA45V7I3"/>
<protein>
    <recommendedName>
        <fullName evidence="3">Transposase</fullName>
    </recommendedName>
</protein>
<evidence type="ECO:0008006" key="3">
    <source>
        <dbReference type="Google" id="ProtNLM"/>
    </source>
</evidence>
<evidence type="ECO:0000313" key="2">
    <source>
        <dbReference type="Proteomes" id="UP000182842"/>
    </source>
</evidence>
<name>A0AA45V7I3_BIFLN</name>
<proteinExistence type="predicted"/>
<evidence type="ECO:0000313" key="1">
    <source>
        <dbReference type="EMBL" id="SEB49611.1"/>
    </source>
</evidence>
<organism evidence="1 2">
    <name type="scientific">Bifidobacterium longum</name>
    <dbReference type="NCBI Taxonomy" id="216816"/>
    <lineage>
        <taxon>Bacteria</taxon>
        <taxon>Bacillati</taxon>
        <taxon>Actinomycetota</taxon>
        <taxon>Actinomycetes</taxon>
        <taxon>Bifidobacteriales</taxon>
        <taxon>Bifidobacteriaceae</taxon>
        <taxon>Bifidobacterium</taxon>
    </lineage>
</organism>
<accession>A0AA45V7I3</accession>
<sequence>MAVNWKQIMIMRLKGVSQDRVAGAARCSKRDVARASRVIREHGVTMETLMGMGDAQVRERWFPAKPREADGSYAQPDMDSYVERKGTYRKLPVKFLWYDYRRKAETTGLRTYSYQAFCRMFALRCEQLDATARLEHQPGEKVDWQRCVGLFLEGFSLLCELHGAQVPEGRVEPLVVVPPHVPVDVRAQLLHVRVDVPVDELLPDEPVGGFDHRAVVRVARPGKGTRDAEHVEHAFDAFPGEPAAAIRVEHLDLIQREAQRGERGQHEIGVVPDADRMAGDLPAGQVAGQADVRPRTADPHVGRVGGQMGALYVFNRELRF</sequence>
<gene>
    <name evidence="1" type="ORF">SAMN04489748_1200</name>
</gene>
<comment type="caution">
    <text evidence="1">The sequence shown here is derived from an EMBL/GenBank/DDBJ whole genome shotgun (WGS) entry which is preliminary data.</text>
</comment>
<dbReference type="EMBL" id="FNRW01000004">
    <property type="protein sequence ID" value="SEB49611.1"/>
    <property type="molecule type" value="Genomic_DNA"/>
</dbReference>
<reference evidence="1 2" key="1">
    <citation type="submission" date="2016-10" db="EMBL/GenBank/DDBJ databases">
        <authorList>
            <person name="Varghese N."/>
            <person name="Submissions S."/>
        </authorList>
    </citation>
    <scope>NUCLEOTIDE SEQUENCE [LARGE SCALE GENOMIC DNA]</scope>
    <source>
        <strain evidence="1 2">DSM 20219</strain>
    </source>
</reference>